<dbReference type="InterPro" id="IPR013249">
    <property type="entry name" value="RNA_pol_sigma70_r4_t2"/>
</dbReference>
<evidence type="ECO:0000259" key="5">
    <source>
        <dbReference type="Pfam" id="PF04542"/>
    </source>
</evidence>
<comment type="similarity">
    <text evidence="1">Belongs to the sigma-70 factor family. ECF subfamily.</text>
</comment>
<dbReference type="InterPro" id="IPR014284">
    <property type="entry name" value="RNA_pol_sigma-70_dom"/>
</dbReference>
<keyword evidence="2" id="KW-0805">Transcription regulation</keyword>
<name>A0ABU7HUP3_9PSED</name>
<evidence type="ECO:0000256" key="1">
    <source>
        <dbReference type="ARBA" id="ARBA00010641"/>
    </source>
</evidence>
<evidence type="ECO:0000313" key="7">
    <source>
        <dbReference type="EMBL" id="MEE1935161.1"/>
    </source>
</evidence>
<dbReference type="Pfam" id="PF04542">
    <property type="entry name" value="Sigma70_r2"/>
    <property type="match status" value="1"/>
</dbReference>
<evidence type="ECO:0000259" key="6">
    <source>
        <dbReference type="Pfam" id="PF08281"/>
    </source>
</evidence>
<evidence type="ECO:0000256" key="4">
    <source>
        <dbReference type="ARBA" id="ARBA00023163"/>
    </source>
</evidence>
<dbReference type="SUPFAM" id="SSF88946">
    <property type="entry name" value="Sigma2 domain of RNA polymerase sigma factors"/>
    <property type="match status" value="1"/>
</dbReference>
<dbReference type="NCBIfam" id="TIGR02937">
    <property type="entry name" value="sigma70-ECF"/>
    <property type="match status" value="1"/>
</dbReference>
<gene>
    <name evidence="7" type="ORF">V0R50_18180</name>
</gene>
<feature type="domain" description="RNA polymerase sigma factor 70 region 4 type 2" evidence="6">
    <location>
        <begin position="110"/>
        <end position="159"/>
    </location>
</feature>
<keyword evidence="8" id="KW-1185">Reference proteome</keyword>
<accession>A0ABU7HUP3</accession>
<dbReference type="PANTHER" id="PTHR43133">
    <property type="entry name" value="RNA POLYMERASE ECF-TYPE SIGMA FACTO"/>
    <property type="match status" value="1"/>
</dbReference>
<sequence>MPRSPSPSDVGWLYQEHHGWVRALLKRKLGNASDAAELAHDVFVRLLAQPREFPDDAHARAWLGSVSRNVCVDFWRRRRVEQAWLETLANRPDACMPSEEHQAMVLEALEQVQAMLEKLPKAVAEAFLLAQLHGLGYRAIAERLGVSERTVTSYMAKAMFQCMLLEAELDAALS</sequence>
<dbReference type="RefSeq" id="WP_330075912.1">
    <property type="nucleotide sequence ID" value="NZ_JAZDQJ010000021.1"/>
</dbReference>
<dbReference type="InterPro" id="IPR039425">
    <property type="entry name" value="RNA_pol_sigma-70-like"/>
</dbReference>
<keyword evidence="4" id="KW-0804">Transcription</keyword>
<feature type="domain" description="RNA polymerase sigma-70 region 2" evidence="5">
    <location>
        <begin position="13"/>
        <end position="79"/>
    </location>
</feature>
<dbReference type="EMBL" id="JAZDQJ010000021">
    <property type="protein sequence ID" value="MEE1935161.1"/>
    <property type="molecule type" value="Genomic_DNA"/>
</dbReference>
<dbReference type="Gene3D" id="1.10.1740.10">
    <property type="match status" value="1"/>
</dbReference>
<evidence type="ECO:0000256" key="3">
    <source>
        <dbReference type="ARBA" id="ARBA00023082"/>
    </source>
</evidence>
<evidence type="ECO:0000256" key="2">
    <source>
        <dbReference type="ARBA" id="ARBA00023015"/>
    </source>
</evidence>
<keyword evidence="3" id="KW-0731">Sigma factor</keyword>
<dbReference type="InterPro" id="IPR013324">
    <property type="entry name" value="RNA_pol_sigma_r3/r4-like"/>
</dbReference>
<dbReference type="InterPro" id="IPR013325">
    <property type="entry name" value="RNA_pol_sigma_r2"/>
</dbReference>
<proteinExistence type="inferred from homology"/>
<dbReference type="Pfam" id="PF08281">
    <property type="entry name" value="Sigma70_r4_2"/>
    <property type="match status" value="1"/>
</dbReference>
<dbReference type="PANTHER" id="PTHR43133:SF63">
    <property type="entry name" value="RNA POLYMERASE SIGMA FACTOR FECI-RELATED"/>
    <property type="match status" value="1"/>
</dbReference>
<reference evidence="7 8" key="1">
    <citation type="submission" date="2024-01" db="EMBL/GenBank/DDBJ databases">
        <title>Unpublished Manusciprt.</title>
        <authorList>
            <person name="Duman M."/>
            <person name="Valdes E.G."/>
            <person name="Ajmi N."/>
            <person name="Altun S."/>
            <person name="Saticioglu I.B."/>
        </authorList>
    </citation>
    <scope>NUCLEOTIDE SEQUENCE [LARGE SCALE GENOMIC DNA]</scope>
    <source>
        <strain evidence="7 8">148P</strain>
    </source>
</reference>
<dbReference type="InterPro" id="IPR036388">
    <property type="entry name" value="WH-like_DNA-bd_sf"/>
</dbReference>
<protein>
    <submittedName>
        <fullName evidence="7">Sigma-70 family RNA polymerase sigma factor</fullName>
    </submittedName>
</protein>
<dbReference type="Gene3D" id="1.10.10.10">
    <property type="entry name" value="Winged helix-like DNA-binding domain superfamily/Winged helix DNA-binding domain"/>
    <property type="match status" value="1"/>
</dbReference>
<dbReference type="Proteomes" id="UP001335100">
    <property type="component" value="Unassembled WGS sequence"/>
</dbReference>
<comment type="caution">
    <text evidence="7">The sequence shown here is derived from an EMBL/GenBank/DDBJ whole genome shotgun (WGS) entry which is preliminary data.</text>
</comment>
<evidence type="ECO:0000313" key="8">
    <source>
        <dbReference type="Proteomes" id="UP001335100"/>
    </source>
</evidence>
<organism evidence="7 8">
    <name type="scientific">Pseudomonas ulcerans</name>
    <dbReference type="NCBI Taxonomy" id="3115852"/>
    <lineage>
        <taxon>Bacteria</taxon>
        <taxon>Pseudomonadati</taxon>
        <taxon>Pseudomonadota</taxon>
        <taxon>Gammaproteobacteria</taxon>
        <taxon>Pseudomonadales</taxon>
        <taxon>Pseudomonadaceae</taxon>
        <taxon>Pseudomonas</taxon>
    </lineage>
</organism>
<dbReference type="InterPro" id="IPR007627">
    <property type="entry name" value="RNA_pol_sigma70_r2"/>
</dbReference>
<dbReference type="SUPFAM" id="SSF88659">
    <property type="entry name" value="Sigma3 and sigma4 domains of RNA polymerase sigma factors"/>
    <property type="match status" value="1"/>
</dbReference>